<sequence length="190" mass="21002">MKITPTAIPEVLLITPARHGDERGWFSETFRQSALEEAGFTGGAFVQDNHVRSTRKGILRGLHFQKPPHAQDKLLRCVRGAIMDVAVDIRLGSPTYGQWVGAELSADNAQQLLVPRGFAHAYCTLTEECEVLYKVTDYYAPKAEGALRWNDPAVGVDWGLPPEQISTNERDANASLLADLDAGFVYGERF</sequence>
<comment type="function">
    <text evidence="2 7">Catalyzes the epimerization of the C3' and C5'positions of dTDP-6-deoxy-D-xylo-4-hexulose, forming dTDP-6-deoxy-L-lyxo-4-hexulose.</text>
</comment>
<evidence type="ECO:0000313" key="8">
    <source>
        <dbReference type="EMBL" id="PVM85957.1"/>
    </source>
</evidence>
<evidence type="ECO:0000256" key="1">
    <source>
        <dbReference type="ARBA" id="ARBA00001298"/>
    </source>
</evidence>
<evidence type="ECO:0000256" key="3">
    <source>
        <dbReference type="ARBA" id="ARBA00012098"/>
    </source>
</evidence>
<dbReference type="InterPro" id="IPR000888">
    <property type="entry name" value="RmlC-like"/>
</dbReference>
<dbReference type="PANTHER" id="PTHR21047">
    <property type="entry name" value="DTDP-6-DEOXY-D-GLUCOSE-3,5 EPIMERASE"/>
    <property type="match status" value="1"/>
</dbReference>
<proteinExistence type="inferred from homology"/>
<feature type="active site" description="Proton donor" evidence="5">
    <location>
        <position position="133"/>
    </location>
</feature>
<dbReference type="CDD" id="cd00438">
    <property type="entry name" value="cupin_RmlC"/>
    <property type="match status" value="1"/>
</dbReference>
<dbReference type="GO" id="GO:0008830">
    <property type="term" value="F:dTDP-4-dehydrorhamnose 3,5-epimerase activity"/>
    <property type="evidence" value="ECO:0007669"/>
    <property type="project" value="UniProtKB-UniRule"/>
</dbReference>
<dbReference type="InterPro" id="IPR014710">
    <property type="entry name" value="RmlC-like_jellyroll"/>
</dbReference>
<dbReference type="SUPFAM" id="SSF51182">
    <property type="entry name" value="RmlC-like cupins"/>
    <property type="match status" value="1"/>
</dbReference>
<name>A0A2T9JQG9_9CAUL</name>
<dbReference type="RefSeq" id="WP_109102099.1">
    <property type="nucleotide sequence ID" value="NZ_QDKQ01000057.1"/>
</dbReference>
<evidence type="ECO:0000256" key="4">
    <source>
        <dbReference type="ARBA" id="ARBA00019595"/>
    </source>
</evidence>
<dbReference type="GO" id="GO:0005829">
    <property type="term" value="C:cytosol"/>
    <property type="evidence" value="ECO:0007669"/>
    <property type="project" value="TreeGrafter"/>
</dbReference>
<evidence type="ECO:0000256" key="7">
    <source>
        <dbReference type="RuleBase" id="RU364069"/>
    </source>
</evidence>
<protein>
    <recommendedName>
        <fullName evidence="4 7">dTDP-4-dehydrorhamnose 3,5-epimerase</fullName>
        <ecNumber evidence="3 7">5.1.3.13</ecNumber>
    </recommendedName>
    <alternativeName>
        <fullName evidence="7">Thymidine diphospho-4-keto-rhamnose 3,5-epimerase</fullName>
    </alternativeName>
</protein>
<dbReference type="AlphaFoldDB" id="A0A2T9JQG9"/>
<comment type="similarity">
    <text evidence="7">Belongs to the dTDP-4-dehydrorhamnose 3,5-epimerase family.</text>
</comment>
<comment type="pathway">
    <text evidence="7">Carbohydrate biosynthesis; dTDP-L-rhamnose biosynthesis.</text>
</comment>
<comment type="caution">
    <text evidence="8">The sequence shown here is derived from an EMBL/GenBank/DDBJ whole genome shotgun (WGS) entry which is preliminary data.</text>
</comment>
<dbReference type="EC" id="5.1.3.13" evidence="3 7"/>
<dbReference type="OrthoDB" id="9800680at2"/>
<dbReference type="Proteomes" id="UP000245073">
    <property type="component" value="Unassembled WGS sequence"/>
</dbReference>
<evidence type="ECO:0000313" key="9">
    <source>
        <dbReference type="Proteomes" id="UP000245073"/>
    </source>
</evidence>
<comment type="catalytic activity">
    <reaction evidence="1 7">
        <text>dTDP-4-dehydro-6-deoxy-alpha-D-glucose = dTDP-4-dehydro-beta-L-rhamnose</text>
        <dbReference type="Rhea" id="RHEA:16969"/>
        <dbReference type="ChEBI" id="CHEBI:57649"/>
        <dbReference type="ChEBI" id="CHEBI:62830"/>
        <dbReference type="EC" id="5.1.3.13"/>
    </reaction>
</comment>
<feature type="active site" description="Proton acceptor" evidence="5">
    <location>
        <position position="63"/>
    </location>
</feature>
<dbReference type="Gene3D" id="2.60.120.10">
    <property type="entry name" value="Jelly Rolls"/>
    <property type="match status" value="1"/>
</dbReference>
<reference evidence="8 9" key="1">
    <citation type="submission" date="2018-04" db="EMBL/GenBank/DDBJ databases">
        <title>The genome sequence of Caulobacter sp. 744.</title>
        <authorList>
            <person name="Gao J."/>
            <person name="Sun J."/>
        </authorList>
    </citation>
    <scope>NUCLEOTIDE SEQUENCE [LARGE SCALE GENOMIC DNA]</scope>
    <source>
        <strain evidence="8 9">774</strain>
    </source>
</reference>
<feature type="site" description="Participates in a stacking interaction with the thymidine ring of dTDP-4-oxo-6-deoxyglucose" evidence="6">
    <location>
        <position position="139"/>
    </location>
</feature>
<keyword evidence="7" id="KW-0413">Isomerase</keyword>
<dbReference type="UniPathway" id="UPA00124"/>
<dbReference type="EMBL" id="QDKQ01000057">
    <property type="protein sequence ID" value="PVM85957.1"/>
    <property type="molecule type" value="Genomic_DNA"/>
</dbReference>
<dbReference type="GO" id="GO:0019305">
    <property type="term" value="P:dTDP-rhamnose biosynthetic process"/>
    <property type="evidence" value="ECO:0007669"/>
    <property type="project" value="UniProtKB-UniRule"/>
</dbReference>
<accession>A0A2T9JQG9</accession>
<gene>
    <name evidence="8" type="primary">rfbC</name>
    <name evidence="8" type="ORF">DDF67_17345</name>
</gene>
<dbReference type="Pfam" id="PF00908">
    <property type="entry name" value="dTDP_sugar_isom"/>
    <property type="match status" value="1"/>
</dbReference>
<evidence type="ECO:0000256" key="2">
    <source>
        <dbReference type="ARBA" id="ARBA00001997"/>
    </source>
</evidence>
<dbReference type="GO" id="GO:0000271">
    <property type="term" value="P:polysaccharide biosynthetic process"/>
    <property type="evidence" value="ECO:0007669"/>
    <property type="project" value="TreeGrafter"/>
</dbReference>
<dbReference type="NCBIfam" id="TIGR01221">
    <property type="entry name" value="rmlC"/>
    <property type="match status" value="1"/>
</dbReference>
<keyword evidence="9" id="KW-1185">Reference proteome</keyword>
<organism evidence="8 9">
    <name type="scientific">Caulobacter endophyticus</name>
    <dbReference type="NCBI Taxonomy" id="2172652"/>
    <lineage>
        <taxon>Bacteria</taxon>
        <taxon>Pseudomonadati</taxon>
        <taxon>Pseudomonadota</taxon>
        <taxon>Alphaproteobacteria</taxon>
        <taxon>Caulobacterales</taxon>
        <taxon>Caulobacteraceae</taxon>
        <taxon>Caulobacter</taxon>
    </lineage>
</organism>
<evidence type="ECO:0000256" key="6">
    <source>
        <dbReference type="PIRSR" id="PIRSR600888-3"/>
    </source>
</evidence>
<dbReference type="PANTHER" id="PTHR21047:SF2">
    <property type="entry name" value="THYMIDINE DIPHOSPHO-4-KETO-RHAMNOSE 3,5-EPIMERASE"/>
    <property type="match status" value="1"/>
</dbReference>
<evidence type="ECO:0000256" key="5">
    <source>
        <dbReference type="PIRSR" id="PIRSR600888-1"/>
    </source>
</evidence>
<comment type="subunit">
    <text evidence="7">Homodimer.</text>
</comment>
<dbReference type="InterPro" id="IPR011051">
    <property type="entry name" value="RmlC_Cupin_sf"/>
</dbReference>